<sequence length="1424" mass="151807">MSEFRIRYSIQGETRPVTDNVSDLKLEYDFSTVDWETVGAYSVTVTLVGAGEYDCGEGVVLSNTLSLSIEHSFGEPVDGSATCEFCGAVMTDVTLEEGRSEKVSIAGFHAGATVDSSSGDLELLTPFGTIEQGGEETEVLTATAGLLRKGMTISLYGTVQHQLDANGEVTAGTDFYDYPNLGIALRDFSVSDSPFPVANDRYVGGMSVIVRSDGWVLMDGIGDNGNTYGARLLAGLVGGSNSASNYGSHTSASNTNSFPWDYNNAAPPADTSTWGDWAVYTSGTQADDTTYNNLQEVCYQFTFRNDNVVEIVYTIYGQEGAADSVLTCRIKIPDEYADVSFDTVIHGEFVDMNFNRMVIVEQDMLEDLTFNGLGDDAKVNYLAGEVINYADFDGNVKVRYSSSEEGVWSDPDSYSIQVLRGEEWVTLGNSDRLLATDSEFRIMVRSGSVTLYKELELGADGFIQSITENNVTEVYGVGESASLGNVGFASNNAADAQVVIAPVGAAVADPDDLSQYIVLRVYGTFGETITAGSSIAEITVGEGYFDVKVATDQQTKTVTITGAQDTPIVIDVSGVTAPVYAVSYSIDVNGTAYDYIPANTGASVTFVYTVPTSVYADARIGVNTTQRVACTATSDLVATGGELRGGYAYTMSTTTSGDNTILTITIELPAYEVGGTGSVYVNFYTTASNLTTLYYGAPVAAEGSAVVEVGGTTGYFTVSGNTLYFVVVDTTNDIQASALTTGDVFMNINAGDASGDDFVPEIINVGSTYNAIFGSFDYKDADLAASGAVTATLTPNGTLNTDNAYDYDYNYVLTTAIDLTKYGITSASDFYFEYGKTDDDMHTMHVVVADGVVTITEVTLSGEPDEIVASNDCYTSAIYGTPVTVDGTVVFYGNLTITPAEHTWQATETHGVLECSVCGALYTDVANAYATGALAGASEEGLTISFEYVTGGTNDWSIIPVKTTTNNLIIGGGVVDPWNVSTDGLEGDMLAAAQKMQQTNLYPSKATGAQVGASPSPFVETKNGYATIVVDPSEEGGIFFYINGELKIYYNNEHTSTNDTDSKYGPATVESIVDLFLYLAEQGGVTVAAQDFSSASFAIAEVGATDAAGVLKRYENYQLIREDYPSGHTWNTDTTSPDYDSCTEEGCEVFNPLHGTDAYPHIWLTDKSLATFDHCIACDALHPDHGSEGHEHNYVQGKCMYCGAIDPSHTTHDYVNGACSVCGLLCGHENVTAVGNTCTVCGGTLTESSYTFTAEDLTAMNAGWAAGSRHYSLYKNSTFTFTAKFASNTTTAGWSGFVTRVFTNNQALESLFFQGNLFLLDGIKSNFTIAEGHTMNETLAEYTVDKTGFTWKLTIVWASDNTFNVTLDVWEANADLSGAPSKTATQYLVVSDSVSVMDLWIGPDAATVESGSTVAQSYTYPAAE</sequence>
<reference evidence="1" key="1">
    <citation type="journal article" date="2021" name="PeerJ">
        <title>Extensive microbial diversity within the chicken gut microbiome revealed by metagenomics and culture.</title>
        <authorList>
            <person name="Gilroy R."/>
            <person name="Ravi A."/>
            <person name="Getino M."/>
            <person name="Pursley I."/>
            <person name="Horton D.L."/>
            <person name="Alikhan N.F."/>
            <person name="Baker D."/>
            <person name="Gharbi K."/>
            <person name="Hall N."/>
            <person name="Watson M."/>
            <person name="Adriaenssens E.M."/>
            <person name="Foster-Nyarko E."/>
            <person name="Jarju S."/>
            <person name="Secka A."/>
            <person name="Antonio M."/>
            <person name="Oren A."/>
            <person name="Chaudhuri R.R."/>
            <person name="La Ragione R."/>
            <person name="Hildebrand F."/>
            <person name="Pallen M.J."/>
        </authorList>
    </citation>
    <scope>NUCLEOTIDE SEQUENCE</scope>
    <source>
        <strain evidence="1">CHK33-5263</strain>
    </source>
</reference>
<organism evidence="1 2">
    <name type="scientific">Candidatus Gallimonas intestinigallinarum</name>
    <dbReference type="NCBI Taxonomy" id="2838604"/>
    <lineage>
        <taxon>Bacteria</taxon>
        <taxon>Bacillati</taxon>
        <taxon>Bacillota</taxon>
        <taxon>Clostridia</taxon>
        <taxon>Candidatus Gallimonas</taxon>
    </lineage>
</organism>
<evidence type="ECO:0000313" key="2">
    <source>
        <dbReference type="Proteomes" id="UP000824044"/>
    </source>
</evidence>
<comment type="caution">
    <text evidence="1">The sequence shown here is derived from an EMBL/GenBank/DDBJ whole genome shotgun (WGS) entry which is preliminary data.</text>
</comment>
<dbReference type="Proteomes" id="UP000824044">
    <property type="component" value="Unassembled WGS sequence"/>
</dbReference>
<evidence type="ECO:0000313" key="1">
    <source>
        <dbReference type="EMBL" id="HIZ25426.1"/>
    </source>
</evidence>
<name>A0A9D2IW57_9FIRM</name>
<dbReference type="EMBL" id="DXBS01000151">
    <property type="protein sequence ID" value="HIZ25426.1"/>
    <property type="molecule type" value="Genomic_DNA"/>
</dbReference>
<reference evidence="1" key="2">
    <citation type="submission" date="2021-04" db="EMBL/GenBank/DDBJ databases">
        <authorList>
            <person name="Gilroy R."/>
        </authorList>
    </citation>
    <scope>NUCLEOTIDE SEQUENCE</scope>
    <source>
        <strain evidence="1">CHK33-5263</strain>
    </source>
</reference>
<accession>A0A9D2IW57</accession>
<proteinExistence type="predicted"/>
<protein>
    <submittedName>
        <fullName evidence="1">Uncharacterized protein</fullName>
    </submittedName>
</protein>
<gene>
    <name evidence="1" type="ORF">H9812_08200</name>
</gene>